<dbReference type="Gene3D" id="3.30.160.60">
    <property type="entry name" value="Classic Zinc Finger"/>
    <property type="match status" value="1"/>
</dbReference>
<keyword evidence="4" id="KW-0539">Nucleus</keyword>
<accession>A0A9P6W1H2</accession>
<feature type="compositionally biased region" description="Polar residues" evidence="5">
    <location>
        <begin position="1"/>
        <end position="15"/>
    </location>
</feature>
<feature type="region of interest" description="Disordered" evidence="5">
    <location>
        <begin position="177"/>
        <end position="209"/>
    </location>
</feature>
<evidence type="ECO:0000256" key="3">
    <source>
        <dbReference type="ARBA" id="ARBA00022833"/>
    </source>
</evidence>
<dbReference type="GO" id="GO:0005681">
    <property type="term" value="C:spliceosomal complex"/>
    <property type="evidence" value="ECO:0007669"/>
    <property type="project" value="InterPro"/>
</dbReference>
<dbReference type="GO" id="GO:0046540">
    <property type="term" value="C:U4/U6 x U5 tri-snRNP complex"/>
    <property type="evidence" value="ECO:0007669"/>
    <property type="project" value="TreeGrafter"/>
</dbReference>
<evidence type="ECO:0000256" key="5">
    <source>
        <dbReference type="SAM" id="MobiDB-lite"/>
    </source>
</evidence>
<proteinExistence type="predicted"/>
<feature type="region of interest" description="Disordered" evidence="5">
    <location>
        <begin position="1"/>
        <end position="64"/>
    </location>
</feature>
<feature type="domain" description="C2H2-type" evidence="6">
    <location>
        <begin position="103"/>
        <end position="125"/>
    </location>
</feature>
<dbReference type="GO" id="GO:0000398">
    <property type="term" value="P:mRNA splicing, via spliceosome"/>
    <property type="evidence" value="ECO:0007669"/>
    <property type="project" value="InterPro"/>
</dbReference>
<comment type="caution">
    <text evidence="7">The sequence shown here is derived from an EMBL/GenBank/DDBJ whole genome shotgun (WGS) entry which is preliminary data.</text>
</comment>
<dbReference type="SMART" id="SM00451">
    <property type="entry name" value="ZnF_U1"/>
    <property type="match status" value="1"/>
</dbReference>
<dbReference type="AlphaFoldDB" id="A0A9P6W1H2"/>
<dbReference type="GO" id="GO:0008270">
    <property type="term" value="F:zinc ion binding"/>
    <property type="evidence" value="ECO:0007669"/>
    <property type="project" value="UniProtKB-KW"/>
</dbReference>
<evidence type="ECO:0000313" key="7">
    <source>
        <dbReference type="EMBL" id="KAG0659713.1"/>
    </source>
</evidence>
<evidence type="ECO:0000256" key="1">
    <source>
        <dbReference type="ARBA" id="ARBA00022723"/>
    </source>
</evidence>
<organism evidence="7 8">
    <name type="scientific">Rhodotorula mucilaginosa</name>
    <name type="common">Yeast</name>
    <name type="synonym">Rhodotorula rubra</name>
    <dbReference type="NCBI Taxonomy" id="5537"/>
    <lineage>
        <taxon>Eukaryota</taxon>
        <taxon>Fungi</taxon>
        <taxon>Dikarya</taxon>
        <taxon>Basidiomycota</taxon>
        <taxon>Pucciniomycotina</taxon>
        <taxon>Microbotryomycetes</taxon>
        <taxon>Sporidiobolales</taxon>
        <taxon>Sporidiobolaceae</taxon>
        <taxon>Rhodotorula</taxon>
    </lineage>
</organism>
<dbReference type="PANTHER" id="PTHR45986:SF1">
    <property type="entry name" value="ZINC FINGER MATRIN-TYPE PROTEIN 2"/>
    <property type="match status" value="1"/>
</dbReference>
<dbReference type="InterPro" id="IPR003604">
    <property type="entry name" value="Matrin/U1-like-C_Znf_C2H2"/>
</dbReference>
<evidence type="ECO:0000313" key="8">
    <source>
        <dbReference type="Proteomes" id="UP000777482"/>
    </source>
</evidence>
<sequence>MSTKTGAYGANSKSDTNFRKTWDQKEYEEKARAKDQELAENAKAAEEAIQQGKRPPRKKEDLPKATEMMKARDLPLELDKNLNKTIVIDASVGSGQKQPGFYCDVCKRTCKDSARYLDHINGRTHLRRLGQTTKVAHSTLNDVRLKIAELREKSAASAEKKQYDFEQRIKEIQLAEQKDKEAAREAKRRKREEERKKEQEELTKGVDKDMMAAMGFGAFGGGASAKR</sequence>
<dbReference type="InterPro" id="IPR013087">
    <property type="entry name" value="Znf_C2H2_type"/>
</dbReference>
<protein>
    <recommendedName>
        <fullName evidence="6">C2H2-type domain-containing protein</fullName>
    </recommendedName>
</protein>
<evidence type="ECO:0000259" key="6">
    <source>
        <dbReference type="PROSITE" id="PS00028"/>
    </source>
</evidence>
<dbReference type="Pfam" id="PF12874">
    <property type="entry name" value="zf-met"/>
    <property type="match status" value="1"/>
</dbReference>
<gene>
    <name evidence="7" type="ORF">C6P46_005072</name>
</gene>
<dbReference type="InterPro" id="IPR036236">
    <property type="entry name" value="Znf_C2H2_sf"/>
</dbReference>
<dbReference type="EMBL" id="PUHQ01000051">
    <property type="protein sequence ID" value="KAG0659713.1"/>
    <property type="molecule type" value="Genomic_DNA"/>
</dbReference>
<name>A0A9P6W1H2_RHOMI</name>
<keyword evidence="2" id="KW-0863">Zinc-finger</keyword>
<dbReference type="SUPFAM" id="SSF57667">
    <property type="entry name" value="beta-beta-alpha zinc fingers"/>
    <property type="match status" value="1"/>
</dbReference>
<reference evidence="7 8" key="1">
    <citation type="submission" date="2020-11" db="EMBL/GenBank/DDBJ databases">
        <title>Kefir isolates.</title>
        <authorList>
            <person name="Marcisauskas S."/>
            <person name="Kim Y."/>
            <person name="Blasche S."/>
        </authorList>
    </citation>
    <scope>NUCLEOTIDE SEQUENCE [LARGE SCALE GENOMIC DNA]</scope>
    <source>
        <strain evidence="7 8">KR</strain>
    </source>
</reference>
<evidence type="ECO:0000256" key="2">
    <source>
        <dbReference type="ARBA" id="ARBA00022771"/>
    </source>
</evidence>
<dbReference type="Proteomes" id="UP000777482">
    <property type="component" value="Unassembled WGS sequence"/>
</dbReference>
<dbReference type="PANTHER" id="PTHR45986">
    <property type="entry name" value="ZINC FINGER MATRIN-TYPE PROTEIN 2"/>
    <property type="match status" value="1"/>
</dbReference>
<dbReference type="OrthoDB" id="30343at2759"/>
<dbReference type="InterPro" id="IPR040107">
    <property type="entry name" value="Snu23"/>
</dbReference>
<dbReference type="PROSITE" id="PS00028">
    <property type="entry name" value="ZINC_FINGER_C2H2_1"/>
    <property type="match status" value="1"/>
</dbReference>
<dbReference type="GO" id="GO:0003676">
    <property type="term" value="F:nucleic acid binding"/>
    <property type="evidence" value="ECO:0007669"/>
    <property type="project" value="InterPro"/>
</dbReference>
<feature type="compositionally biased region" description="Basic and acidic residues" evidence="5">
    <location>
        <begin position="16"/>
        <end position="37"/>
    </location>
</feature>
<evidence type="ECO:0000256" key="4">
    <source>
        <dbReference type="ARBA" id="ARBA00023242"/>
    </source>
</evidence>
<keyword evidence="3" id="KW-0862">Zinc</keyword>
<keyword evidence="1" id="KW-0479">Metal-binding</keyword>
<keyword evidence="8" id="KW-1185">Reference proteome</keyword>